<evidence type="ECO:0000313" key="2">
    <source>
        <dbReference type="EMBL" id="MEQ2563501.1"/>
    </source>
</evidence>
<dbReference type="InterPro" id="IPR032675">
    <property type="entry name" value="LRR_dom_sf"/>
</dbReference>
<accession>A0ABV1HMH5</accession>
<proteinExistence type="predicted"/>
<name>A0ABV1HMH5_9FIRM</name>
<keyword evidence="3" id="KW-1185">Reference proteome</keyword>
<dbReference type="InterPro" id="IPR026906">
    <property type="entry name" value="LRR_5"/>
</dbReference>
<dbReference type="Gene3D" id="3.80.10.10">
    <property type="entry name" value="Ribonuclease Inhibitor"/>
    <property type="match status" value="1"/>
</dbReference>
<protein>
    <submittedName>
        <fullName evidence="2">Leucine-rich repeat protein</fullName>
    </submittedName>
</protein>
<gene>
    <name evidence="2" type="ORF">WMO41_10075</name>
</gene>
<evidence type="ECO:0000256" key="1">
    <source>
        <dbReference type="SAM" id="MobiDB-lite"/>
    </source>
</evidence>
<organism evidence="2 3">
    <name type="scientific">Ventrimonas faecis</name>
    <dbReference type="NCBI Taxonomy" id="3133170"/>
    <lineage>
        <taxon>Bacteria</taxon>
        <taxon>Bacillati</taxon>
        <taxon>Bacillota</taxon>
        <taxon>Clostridia</taxon>
        <taxon>Lachnospirales</taxon>
        <taxon>Lachnospiraceae</taxon>
        <taxon>Ventrimonas</taxon>
    </lineage>
</organism>
<sequence>MKFIYTRIKDEIRIDQIEDPEAVIYVPEQFEDCPVTELGSYVLAHSAVEEIHLPPYVRKIGAYGFYECEQLKRIYCYSRVLDLGAGLFAGVPAAEYLDITEFPGERSCLKEMLAELRQTLRVQLHPMPAAAPEEAAVVLEHVAEKKEAPVSGQAAGEMEARLIFPEYYEDSVENTPARIVSIETHGCGHRYRYCFAGRVFQYREYDELFPHVQVQEKEELVTELALGRLLYPRELSEKYREHYLEYVREHWKTAGKLLIQADRMQRNRVSNLEPGKLPWLVDEVLEQTSTNLADQLGELTGLAQEAGDTEMVSWLMERRYRLRTAGALQNIGGTQTAEAVLPADAVQGTDRSRFASGNPEIPGESQRPKRKRRFEL</sequence>
<dbReference type="EMBL" id="JBBMFJ010000020">
    <property type="protein sequence ID" value="MEQ2563501.1"/>
    <property type="molecule type" value="Genomic_DNA"/>
</dbReference>
<dbReference type="Proteomes" id="UP001437460">
    <property type="component" value="Unassembled WGS sequence"/>
</dbReference>
<feature type="region of interest" description="Disordered" evidence="1">
    <location>
        <begin position="345"/>
        <end position="376"/>
    </location>
</feature>
<evidence type="ECO:0000313" key="3">
    <source>
        <dbReference type="Proteomes" id="UP001437460"/>
    </source>
</evidence>
<dbReference type="RefSeq" id="WP_349229636.1">
    <property type="nucleotide sequence ID" value="NZ_JBBMFJ010000020.1"/>
</dbReference>
<comment type="caution">
    <text evidence="2">The sequence shown here is derived from an EMBL/GenBank/DDBJ whole genome shotgun (WGS) entry which is preliminary data.</text>
</comment>
<dbReference type="Pfam" id="PF13306">
    <property type="entry name" value="LRR_5"/>
    <property type="match status" value="1"/>
</dbReference>
<reference evidence="2 3" key="1">
    <citation type="submission" date="2024-03" db="EMBL/GenBank/DDBJ databases">
        <title>Human intestinal bacterial collection.</title>
        <authorList>
            <person name="Pauvert C."/>
            <person name="Hitch T.C.A."/>
            <person name="Clavel T."/>
        </authorList>
    </citation>
    <scope>NUCLEOTIDE SEQUENCE [LARGE SCALE GENOMIC DNA]</scope>
    <source>
        <strain evidence="2 3">CLA-AP-H27</strain>
    </source>
</reference>